<dbReference type="EMBL" id="JAPDIA010000008">
    <property type="protein sequence ID" value="MDG0812424.1"/>
    <property type="molecule type" value="Genomic_DNA"/>
</dbReference>
<dbReference type="GO" id="GO:0005829">
    <property type="term" value="C:cytosol"/>
    <property type="evidence" value="ECO:0007669"/>
    <property type="project" value="TreeGrafter"/>
</dbReference>
<dbReference type="Proteomes" id="UP001153404">
    <property type="component" value="Unassembled WGS sequence"/>
</dbReference>
<evidence type="ECO:0000256" key="2">
    <source>
        <dbReference type="ARBA" id="ARBA00006602"/>
    </source>
</evidence>
<accession>A0A9X4L2I5</accession>
<keyword evidence="4" id="KW-1005">Bacterial flagellum biogenesis</keyword>
<dbReference type="Pfam" id="PF02108">
    <property type="entry name" value="FliH"/>
    <property type="match status" value="1"/>
</dbReference>
<organism evidence="8 9">
    <name type="scientific">Cohnella rhizosphaerae</name>
    <dbReference type="NCBI Taxonomy" id="1457232"/>
    <lineage>
        <taxon>Bacteria</taxon>
        <taxon>Bacillati</taxon>
        <taxon>Bacillota</taxon>
        <taxon>Bacilli</taxon>
        <taxon>Bacillales</taxon>
        <taxon>Paenibacillaceae</taxon>
        <taxon>Cohnella</taxon>
    </lineage>
</organism>
<dbReference type="InterPro" id="IPR051472">
    <property type="entry name" value="T3SS_Stator/FliH"/>
</dbReference>
<protein>
    <submittedName>
        <fullName evidence="8">FliH/SctL family protein</fullName>
    </submittedName>
</protein>
<dbReference type="AlphaFoldDB" id="A0A9X4L2I5"/>
<dbReference type="InterPro" id="IPR018035">
    <property type="entry name" value="Flagellar_FliH/T3SS_HrpE"/>
</dbReference>
<evidence type="ECO:0000256" key="3">
    <source>
        <dbReference type="ARBA" id="ARBA00022448"/>
    </source>
</evidence>
<evidence type="ECO:0000256" key="4">
    <source>
        <dbReference type="ARBA" id="ARBA00022795"/>
    </source>
</evidence>
<dbReference type="GO" id="GO:0044781">
    <property type="term" value="P:bacterial-type flagellum organization"/>
    <property type="evidence" value="ECO:0007669"/>
    <property type="project" value="UniProtKB-KW"/>
</dbReference>
<evidence type="ECO:0000256" key="1">
    <source>
        <dbReference type="ARBA" id="ARBA00003041"/>
    </source>
</evidence>
<feature type="domain" description="Flagellar assembly protein FliH/Type III secretion system HrpE" evidence="7">
    <location>
        <begin position="128"/>
        <end position="256"/>
    </location>
</feature>
<dbReference type="GO" id="GO:0015031">
    <property type="term" value="P:protein transport"/>
    <property type="evidence" value="ECO:0007669"/>
    <property type="project" value="UniProtKB-KW"/>
</dbReference>
<reference evidence="8" key="1">
    <citation type="submission" date="2022-10" db="EMBL/GenBank/DDBJ databases">
        <title>Comparative genomic analysis of Cohnella hashimotonis sp. nov., isolated from the International Space Station.</title>
        <authorList>
            <person name="Simpson A."/>
            <person name="Venkateswaran K."/>
        </authorList>
    </citation>
    <scope>NUCLEOTIDE SEQUENCE</scope>
    <source>
        <strain evidence="8">DSM 28161</strain>
    </source>
</reference>
<evidence type="ECO:0000256" key="6">
    <source>
        <dbReference type="ARBA" id="ARBA00023225"/>
    </source>
</evidence>
<dbReference type="RefSeq" id="WP_277535743.1">
    <property type="nucleotide sequence ID" value="NZ_JAPDIA010000008.1"/>
</dbReference>
<comment type="similarity">
    <text evidence="2">Belongs to the FliH family.</text>
</comment>
<evidence type="ECO:0000259" key="7">
    <source>
        <dbReference type="Pfam" id="PF02108"/>
    </source>
</evidence>
<comment type="function">
    <text evidence="1">Needed for flagellar regrowth and assembly.</text>
</comment>
<name>A0A9X4L2I5_9BACL</name>
<keyword evidence="3" id="KW-0813">Transport</keyword>
<keyword evidence="9" id="KW-1185">Reference proteome</keyword>
<sequence>MSNLIKSSHVVSVEELKRLEQIRFVSHAMKTGGVDADDAGAVDEETLQLKDRILADAEETAKIILQDASEQASRIQTEAEAEATAWWEGRRTEDAAFVDEAKRRGYEEGFASGAEQAEHQTLARLEHMMQEAQRVVSQAYEAKARIIAEAERFVVELSCDIAGKIVRGALERAPEMALDLMKQALSRRKEQGTITLCVAPDQFEFVEAAKDELALAVDSQAELQIVPDPTVKSGGCVIRSAYGSIDARVDTQLETIREELLQIAAHSSDEGATPDGA</sequence>
<evidence type="ECO:0000256" key="5">
    <source>
        <dbReference type="ARBA" id="ARBA00022927"/>
    </source>
</evidence>
<proteinExistence type="inferred from homology"/>
<dbReference type="SUPFAM" id="SSF160527">
    <property type="entry name" value="V-type ATPase subunit E-like"/>
    <property type="match status" value="1"/>
</dbReference>
<evidence type="ECO:0000313" key="8">
    <source>
        <dbReference type="EMBL" id="MDG0812424.1"/>
    </source>
</evidence>
<keyword evidence="5" id="KW-0653">Protein transport</keyword>
<comment type="caution">
    <text evidence="8">The sequence shown here is derived from an EMBL/GenBank/DDBJ whole genome shotgun (WGS) entry which is preliminary data.</text>
</comment>
<keyword evidence="6" id="KW-1006">Bacterial flagellum protein export</keyword>
<evidence type="ECO:0000313" key="9">
    <source>
        <dbReference type="Proteomes" id="UP001153404"/>
    </source>
</evidence>
<gene>
    <name evidence="8" type="ORF">OMP40_26090</name>
</gene>
<dbReference type="PANTHER" id="PTHR34982:SF1">
    <property type="entry name" value="FLAGELLAR ASSEMBLY PROTEIN FLIH"/>
    <property type="match status" value="1"/>
</dbReference>
<dbReference type="PANTHER" id="PTHR34982">
    <property type="entry name" value="YOP PROTEINS TRANSLOCATION PROTEIN L"/>
    <property type="match status" value="1"/>
</dbReference>